<keyword evidence="2" id="KW-0378">Hydrolase</keyword>
<keyword evidence="2" id="KW-0540">Nuclease</keyword>
<dbReference type="SUPFAM" id="SSF52980">
    <property type="entry name" value="Restriction endonuclease-like"/>
    <property type="match status" value="1"/>
</dbReference>
<dbReference type="Pfam" id="PF05685">
    <property type="entry name" value="Uma2"/>
    <property type="match status" value="1"/>
</dbReference>
<feature type="domain" description="Putative restriction endonuclease" evidence="1">
    <location>
        <begin position="9"/>
        <end position="175"/>
    </location>
</feature>
<evidence type="ECO:0000259" key="1">
    <source>
        <dbReference type="Pfam" id="PF05685"/>
    </source>
</evidence>
<dbReference type="CDD" id="cd06260">
    <property type="entry name" value="DUF820-like"/>
    <property type="match status" value="1"/>
</dbReference>
<dbReference type="InterPro" id="IPR011335">
    <property type="entry name" value="Restrct_endonuc-II-like"/>
</dbReference>
<dbReference type="EMBL" id="JADOER010000011">
    <property type="protein sequence ID" value="MBT9312924.1"/>
    <property type="molecule type" value="Genomic_DNA"/>
</dbReference>
<protein>
    <submittedName>
        <fullName evidence="2">Uma2 family endonuclease</fullName>
    </submittedName>
</protein>
<sequence length="180" mass="19954">MATSVKWAVEDYHQMIAAGVLKNRRVELLAGNIVEVSPEGPSHASRVRKVGAYLRGLFNGMVLVSEGHPITLQQSEPSPDLAMVRLPTERYDAQHPQADDILWLIEIADTTLLTDLNEKQQIYAAAGVTDYWVVNMAENRVIVFRQPVGQDYMSVFELTDGFANPLAFPDIQVSVDCLVG</sequence>
<keyword evidence="2" id="KW-0255">Endonuclease</keyword>
<comment type="caution">
    <text evidence="2">The sequence shown here is derived from an EMBL/GenBank/DDBJ whole genome shotgun (WGS) entry which is preliminary data.</text>
</comment>
<name>A0ABS5Y505_9CYAN</name>
<proteinExistence type="predicted"/>
<keyword evidence="3" id="KW-1185">Reference proteome</keyword>
<dbReference type="RefSeq" id="WP_215618826.1">
    <property type="nucleotide sequence ID" value="NZ_JADOER010000011.1"/>
</dbReference>
<dbReference type="Gene3D" id="3.90.1570.10">
    <property type="entry name" value="tt1808, chain A"/>
    <property type="match status" value="1"/>
</dbReference>
<dbReference type="InterPro" id="IPR008538">
    <property type="entry name" value="Uma2"/>
</dbReference>
<accession>A0ABS5Y505</accession>
<dbReference type="PANTHER" id="PTHR35400">
    <property type="entry name" value="SLR1083 PROTEIN"/>
    <property type="match status" value="1"/>
</dbReference>
<evidence type="ECO:0000313" key="3">
    <source>
        <dbReference type="Proteomes" id="UP001196661"/>
    </source>
</evidence>
<dbReference type="InterPro" id="IPR012296">
    <property type="entry name" value="Nuclease_put_TT1808"/>
</dbReference>
<dbReference type="Proteomes" id="UP001196661">
    <property type="component" value="Unassembled WGS sequence"/>
</dbReference>
<reference evidence="2 3" key="1">
    <citation type="journal article" date="2021" name="Mar. Drugs">
        <title>Genome Reduction and Secondary Metabolism of the Marine Sponge-Associated Cyanobacterium Leptothoe.</title>
        <authorList>
            <person name="Konstantinou D."/>
            <person name="Popin R.V."/>
            <person name="Fewer D.P."/>
            <person name="Sivonen K."/>
            <person name="Gkelis S."/>
        </authorList>
    </citation>
    <scope>NUCLEOTIDE SEQUENCE [LARGE SCALE GENOMIC DNA]</scope>
    <source>
        <strain evidence="2 3">TAU-MAC 1615</strain>
    </source>
</reference>
<dbReference type="PANTHER" id="PTHR35400:SF1">
    <property type="entry name" value="SLR1083 PROTEIN"/>
    <property type="match status" value="1"/>
</dbReference>
<evidence type="ECO:0000313" key="2">
    <source>
        <dbReference type="EMBL" id="MBT9312924.1"/>
    </source>
</evidence>
<organism evidence="2 3">
    <name type="scientific">Leptothoe kymatousa TAU-MAC 1615</name>
    <dbReference type="NCBI Taxonomy" id="2364775"/>
    <lineage>
        <taxon>Bacteria</taxon>
        <taxon>Bacillati</taxon>
        <taxon>Cyanobacteriota</taxon>
        <taxon>Cyanophyceae</taxon>
        <taxon>Nodosilineales</taxon>
        <taxon>Cymatolegaceae</taxon>
        <taxon>Leptothoe</taxon>
        <taxon>Leptothoe kymatousa</taxon>
    </lineage>
</organism>
<gene>
    <name evidence="2" type="ORF">IXB28_11950</name>
</gene>
<dbReference type="GO" id="GO:0004519">
    <property type="term" value="F:endonuclease activity"/>
    <property type="evidence" value="ECO:0007669"/>
    <property type="project" value="UniProtKB-KW"/>
</dbReference>